<dbReference type="Gene3D" id="3.50.50.60">
    <property type="entry name" value="FAD/NAD(P)-binding domain"/>
    <property type="match status" value="1"/>
</dbReference>
<organism evidence="3 4">
    <name type="scientific">Exophiala dermatitidis (strain ATCC 34100 / CBS 525.76 / NIH/UT8656)</name>
    <name type="common">Black yeast</name>
    <name type="synonym">Wangiella dermatitidis</name>
    <dbReference type="NCBI Taxonomy" id="858893"/>
    <lineage>
        <taxon>Eukaryota</taxon>
        <taxon>Fungi</taxon>
        <taxon>Dikarya</taxon>
        <taxon>Ascomycota</taxon>
        <taxon>Pezizomycotina</taxon>
        <taxon>Eurotiomycetes</taxon>
        <taxon>Chaetothyriomycetidae</taxon>
        <taxon>Chaetothyriales</taxon>
        <taxon>Herpotrichiellaceae</taxon>
        <taxon>Exophiala</taxon>
    </lineage>
</organism>
<dbReference type="eggNOG" id="ENOG502RKA1">
    <property type="taxonomic scope" value="Eukaryota"/>
</dbReference>
<gene>
    <name evidence="3" type="ORF">HMPREF1120_06968</name>
</gene>
<dbReference type="PANTHER" id="PTHR13847">
    <property type="entry name" value="SARCOSINE DEHYDROGENASE-RELATED"/>
    <property type="match status" value="1"/>
</dbReference>
<dbReference type="SUPFAM" id="SSF51905">
    <property type="entry name" value="FAD/NAD(P)-binding domain"/>
    <property type="match status" value="1"/>
</dbReference>
<dbReference type="GeneID" id="20311607"/>
<dbReference type="InterPro" id="IPR036188">
    <property type="entry name" value="FAD/NAD-bd_sf"/>
</dbReference>
<feature type="compositionally biased region" description="Low complexity" evidence="1">
    <location>
        <begin position="9"/>
        <end position="20"/>
    </location>
</feature>
<accession>H6C5C0</accession>
<dbReference type="Pfam" id="PF01266">
    <property type="entry name" value="DAO"/>
    <property type="match status" value="1"/>
</dbReference>
<dbReference type="Gene3D" id="3.30.9.10">
    <property type="entry name" value="D-Amino Acid Oxidase, subunit A, domain 2"/>
    <property type="match status" value="1"/>
</dbReference>
<dbReference type="EMBL" id="JH226135">
    <property type="protein sequence ID" value="EHY58967.1"/>
    <property type="molecule type" value="Genomic_DNA"/>
</dbReference>
<dbReference type="GO" id="GO:0005737">
    <property type="term" value="C:cytoplasm"/>
    <property type="evidence" value="ECO:0007669"/>
    <property type="project" value="TreeGrafter"/>
</dbReference>
<protein>
    <recommendedName>
        <fullName evidence="2">FAD dependent oxidoreductase domain-containing protein</fullName>
    </recommendedName>
</protein>
<feature type="domain" description="FAD dependent oxidoreductase" evidence="2">
    <location>
        <begin position="72"/>
        <end position="450"/>
    </location>
</feature>
<evidence type="ECO:0000313" key="3">
    <source>
        <dbReference type="EMBL" id="EHY58967.1"/>
    </source>
</evidence>
<reference evidence="3" key="1">
    <citation type="submission" date="2011-07" db="EMBL/GenBank/DDBJ databases">
        <title>The Genome Sequence of Exophiala (Wangiella) dermatitidis NIH/UT8656.</title>
        <authorList>
            <consortium name="The Broad Institute Genome Sequencing Platform"/>
            <person name="Cuomo C."/>
            <person name="Wang Z."/>
            <person name="Hunicke-Smith S."/>
            <person name="Szanislo P.J."/>
            <person name="Earl A."/>
            <person name="Young S.K."/>
            <person name="Zeng Q."/>
            <person name="Gargeya S."/>
            <person name="Fitzgerald M."/>
            <person name="Haas B."/>
            <person name="Abouelleil A."/>
            <person name="Alvarado L."/>
            <person name="Arachchi H.M."/>
            <person name="Berlin A."/>
            <person name="Brown A."/>
            <person name="Chapman S.B."/>
            <person name="Chen Z."/>
            <person name="Dunbar C."/>
            <person name="Freedman E."/>
            <person name="Gearin G."/>
            <person name="Gellesch M."/>
            <person name="Goldberg J."/>
            <person name="Griggs A."/>
            <person name="Gujja S."/>
            <person name="Heiman D."/>
            <person name="Howarth C."/>
            <person name="Larson L."/>
            <person name="Lui A."/>
            <person name="MacDonald P.J.P."/>
            <person name="Montmayeur A."/>
            <person name="Murphy C."/>
            <person name="Neiman D."/>
            <person name="Pearson M."/>
            <person name="Priest M."/>
            <person name="Roberts A."/>
            <person name="Saif S."/>
            <person name="Shea T."/>
            <person name="Shenoy N."/>
            <person name="Sisk P."/>
            <person name="Stolte C."/>
            <person name="Sykes S."/>
            <person name="Wortman J."/>
            <person name="Nusbaum C."/>
            <person name="Birren B."/>
        </authorList>
    </citation>
    <scope>NUCLEOTIDE SEQUENCE</scope>
    <source>
        <strain evidence="3">NIH/UT8656</strain>
    </source>
</reference>
<dbReference type="HOGENOM" id="CLU_022730_0_1_1"/>
<dbReference type="OMA" id="AQACYAW"/>
<sequence length="499" mass="54387">MAGSKSQTGAPANAVPAGPGHEQEPKEIKAATPPYSDFPKRHGRSLSHWLAIVQGDPLLAHRTTDDLPSSADIVVIGSGMTGTLVTKACLETWPNKRVVVLEANDFCSGATGRNAGHCKPDQWRGFAEYQKQFGTQQALKILQNEQQTWSNLVKYVRENNVDCDLWVGDTLDVPMTPEIAKAAKQDFESYKAAGGKVDHIKVTQDPAEATKISRVKEAQACYAWPASTLHPWKLAAYVMRENIKKGANLQTHTVARRVRQSPRSSGKWIVETDRGEIECSQVVHATNAYSAALEPSLSGLIRPIPHICTKVVPPETFSGSKRLQNSYGVLLPNRALITINPRTTSDGHVLFGGSNPGQPRFEKWLEEHGSLYTDDGLTGFKPITEAVRSFAQSQLVDWADEFKNPEGAINQRSWSGIIGLSADGVPFVGQLPGLPGQWVCAGHHGHGMARIFTAAPGLVQLMAGKPWASTELPDVYQITPARVQQLKRLMSSGSRLSKL</sequence>
<dbReference type="PANTHER" id="PTHR13847:SF260">
    <property type="entry name" value="FAD DEPENDENT OXIDOREDUCTASE DOMAIN-CONTAINING PROTEIN"/>
    <property type="match status" value="1"/>
</dbReference>
<name>H6C5C0_EXODN</name>
<dbReference type="AlphaFoldDB" id="H6C5C0"/>
<feature type="region of interest" description="Disordered" evidence="1">
    <location>
        <begin position="1"/>
        <end position="39"/>
    </location>
</feature>
<dbReference type="InterPro" id="IPR006076">
    <property type="entry name" value="FAD-dep_OxRdtase"/>
</dbReference>
<dbReference type="STRING" id="858893.H6C5C0"/>
<keyword evidence="4" id="KW-1185">Reference proteome</keyword>
<evidence type="ECO:0000259" key="2">
    <source>
        <dbReference type="Pfam" id="PF01266"/>
    </source>
</evidence>
<dbReference type="Proteomes" id="UP000007304">
    <property type="component" value="Unassembled WGS sequence"/>
</dbReference>
<dbReference type="RefSeq" id="XP_009159428.1">
    <property type="nucleotide sequence ID" value="XM_009161180.1"/>
</dbReference>
<dbReference type="VEuPathDB" id="FungiDB:HMPREF1120_06968"/>
<dbReference type="InParanoid" id="H6C5C0"/>
<evidence type="ECO:0000256" key="1">
    <source>
        <dbReference type="SAM" id="MobiDB-lite"/>
    </source>
</evidence>
<evidence type="ECO:0000313" key="4">
    <source>
        <dbReference type="Proteomes" id="UP000007304"/>
    </source>
</evidence>
<proteinExistence type="predicted"/>